<dbReference type="Proteomes" id="UP000029889">
    <property type="component" value="Segment"/>
</dbReference>
<evidence type="ECO:0000313" key="2">
    <source>
        <dbReference type="Proteomes" id="UP000029889"/>
    </source>
</evidence>
<dbReference type="KEGG" id="vg:22111462"/>
<organism evidence="1 2">
    <name type="scientific">Escherichia phage 121Q</name>
    <dbReference type="NCBI Taxonomy" id="1555202"/>
    <lineage>
        <taxon>Viruses</taxon>
        <taxon>Duplodnaviria</taxon>
        <taxon>Heunggongvirae</taxon>
        <taxon>Uroviricota</taxon>
        <taxon>Caudoviricetes</taxon>
        <taxon>Asteriusvirus</taxon>
        <taxon>Asteriusvirus av121Q</taxon>
    </lineage>
</organism>
<dbReference type="RefSeq" id="YP_009102009.1">
    <property type="nucleotide sequence ID" value="NC_025447.1"/>
</dbReference>
<proteinExistence type="predicted"/>
<keyword evidence="2" id="KW-1185">Reference proteome</keyword>
<gene>
    <name evidence="1" type="primary">422</name>
    <name evidence="1" type="ORF">PBI_121Q_422</name>
</gene>
<evidence type="ECO:0000313" key="1">
    <source>
        <dbReference type="EMBL" id="AIT14312.1"/>
    </source>
</evidence>
<dbReference type="GeneID" id="22111462"/>
<reference evidence="1 2" key="1">
    <citation type="submission" date="2014-09" db="EMBL/GenBank/DDBJ databases">
        <authorList>
            <person name="Lapin J.S."/>
            <person name="Pope W.H."/>
            <person name="Hua J."/>
            <person name="Ford M.E."/>
            <person name="Conway J.F."/>
            <person name="Hatfull G.F."/>
            <person name="Hendrix R.W."/>
        </authorList>
    </citation>
    <scope>NUCLEOTIDE SEQUENCE [LARGE SCALE GENOMIC DNA]</scope>
</reference>
<accession>A0A097EY07</accession>
<protein>
    <submittedName>
        <fullName evidence="1">Uncharacterized protein</fullName>
    </submittedName>
</protein>
<dbReference type="EMBL" id="KM507819">
    <property type="protein sequence ID" value="AIT14312.1"/>
    <property type="molecule type" value="Genomic_DNA"/>
</dbReference>
<sequence length="91" mass="10893">MNYKVLQYTYSVLFDLHHNGRYLNTIRENTFTHTIWINHLIMIREYFVNSEIIIRGKKHKIEQVNSFGGKLVLSFIDSNTNERYSIDLVDI</sequence>
<name>A0A097EY07_9CAUD</name>